<evidence type="ECO:0000256" key="6">
    <source>
        <dbReference type="ARBA" id="ARBA00022989"/>
    </source>
</evidence>
<keyword evidence="7 9" id="KW-0472">Membrane</keyword>
<comment type="similarity">
    <text evidence="9">Belongs to the FtsQ/DivIB family. FtsQ subfamily.</text>
</comment>
<feature type="compositionally biased region" description="Basic residues" evidence="10">
    <location>
        <begin position="8"/>
        <end position="24"/>
    </location>
</feature>
<dbReference type="Pfam" id="PF03799">
    <property type="entry name" value="FtsQ_DivIB_C"/>
    <property type="match status" value="1"/>
</dbReference>
<keyword evidence="6 9" id="KW-1133">Transmembrane helix</keyword>
<dbReference type="PANTHER" id="PTHR35851">
    <property type="entry name" value="CELL DIVISION PROTEIN FTSQ"/>
    <property type="match status" value="1"/>
</dbReference>
<evidence type="ECO:0000256" key="7">
    <source>
        <dbReference type="ARBA" id="ARBA00023136"/>
    </source>
</evidence>
<evidence type="ECO:0000313" key="13">
    <source>
        <dbReference type="Proteomes" id="UP001500713"/>
    </source>
</evidence>
<evidence type="ECO:0000256" key="5">
    <source>
        <dbReference type="ARBA" id="ARBA00022692"/>
    </source>
</evidence>
<dbReference type="PROSITE" id="PS51779">
    <property type="entry name" value="POTRA"/>
    <property type="match status" value="1"/>
</dbReference>
<dbReference type="PANTHER" id="PTHR35851:SF1">
    <property type="entry name" value="CELL DIVISION PROTEIN FTSQ"/>
    <property type="match status" value="1"/>
</dbReference>
<feature type="domain" description="POTRA" evidence="11">
    <location>
        <begin position="87"/>
        <end position="155"/>
    </location>
</feature>
<dbReference type="EMBL" id="BAAAEM010000002">
    <property type="protein sequence ID" value="GAA0472602.1"/>
    <property type="molecule type" value="Genomic_DNA"/>
</dbReference>
<reference evidence="13" key="1">
    <citation type="journal article" date="2019" name="Int. J. Syst. Evol. Microbiol.">
        <title>The Global Catalogue of Microorganisms (GCM) 10K type strain sequencing project: providing services to taxonomists for standard genome sequencing and annotation.</title>
        <authorList>
            <consortium name="The Broad Institute Genomics Platform"/>
            <consortium name="The Broad Institute Genome Sequencing Center for Infectious Disease"/>
            <person name="Wu L."/>
            <person name="Ma J."/>
        </authorList>
    </citation>
    <scope>NUCLEOTIDE SEQUENCE [LARGE SCALE GENOMIC DNA]</scope>
    <source>
        <strain evidence="13">JCM 14162</strain>
    </source>
</reference>
<dbReference type="InterPro" id="IPR026579">
    <property type="entry name" value="FtsQ"/>
</dbReference>
<sequence>MTAASVRRTNKKPKAKPRKGGRKKVRQVSIFDKILRAMPVTEAQVQKGLTWGLVGVFVLGAYSVAHYTGINERISSQIAATVGNAGFEVKRVEVTGVNRIDELKVYEITLAQKDRSMMLVDIDQVRDDLMGNGWIKDARISRRLPDTLVVEIIEREPAAVWQRDGKLSLIDRTGYPLQQIGPEEMPDLPVIVGKKANKRVPELTKLLDVAPALSPMVTGATWIGNRRWNLEFDSGETLALPEGEETAAAALLNFARMDGVNRLLGRGVVHFDLRDSERAYLRMPPKAKTSSEPEG</sequence>
<dbReference type="InterPro" id="IPR013685">
    <property type="entry name" value="POTRA_FtsQ_type"/>
</dbReference>
<keyword evidence="8 9" id="KW-0131">Cell cycle</keyword>
<comment type="caution">
    <text evidence="12">The sequence shown here is derived from an EMBL/GenBank/DDBJ whole genome shotgun (WGS) entry which is preliminary data.</text>
</comment>
<evidence type="ECO:0000256" key="9">
    <source>
        <dbReference type="HAMAP-Rule" id="MF_00911"/>
    </source>
</evidence>
<dbReference type="HAMAP" id="MF_00911">
    <property type="entry name" value="FtsQ_subfam"/>
    <property type="match status" value="1"/>
</dbReference>
<dbReference type="Proteomes" id="UP001500713">
    <property type="component" value="Unassembled WGS sequence"/>
</dbReference>
<evidence type="ECO:0000313" key="12">
    <source>
        <dbReference type="EMBL" id="GAA0472602.1"/>
    </source>
</evidence>
<feature type="region of interest" description="Disordered" evidence="10">
    <location>
        <begin position="1"/>
        <end position="24"/>
    </location>
</feature>
<evidence type="ECO:0000256" key="1">
    <source>
        <dbReference type="ARBA" id="ARBA00004370"/>
    </source>
</evidence>
<keyword evidence="2 9" id="KW-1003">Cell membrane</keyword>
<dbReference type="Pfam" id="PF08478">
    <property type="entry name" value="POTRA_1"/>
    <property type="match status" value="1"/>
</dbReference>
<protein>
    <recommendedName>
        <fullName evidence="9">Cell division protein FtsQ</fullName>
    </recommendedName>
</protein>
<accession>A0ABP3K6E5</accession>
<name>A0ABP3K6E5_9SPHN</name>
<comment type="subcellular location">
    <subcellularLocation>
        <location evidence="9">Cell inner membrane</location>
        <topology evidence="9">Single-pass type II membrane protein</topology>
    </subcellularLocation>
    <subcellularLocation>
        <location evidence="1">Membrane</location>
    </subcellularLocation>
    <text evidence="9">Localizes to the division septum.</text>
</comment>
<keyword evidence="3 9" id="KW-0997">Cell inner membrane</keyword>
<evidence type="ECO:0000256" key="8">
    <source>
        <dbReference type="ARBA" id="ARBA00023306"/>
    </source>
</evidence>
<keyword evidence="4 9" id="KW-0132">Cell division</keyword>
<keyword evidence="13" id="KW-1185">Reference proteome</keyword>
<dbReference type="InterPro" id="IPR034746">
    <property type="entry name" value="POTRA"/>
</dbReference>
<gene>
    <name evidence="9" type="primary">ftsQ</name>
    <name evidence="12" type="ORF">GCM10009096_12210</name>
</gene>
<evidence type="ECO:0000259" key="11">
    <source>
        <dbReference type="PROSITE" id="PS51779"/>
    </source>
</evidence>
<comment type="function">
    <text evidence="9">Essential cell division protein.</text>
</comment>
<keyword evidence="5 9" id="KW-0812">Transmembrane</keyword>
<evidence type="ECO:0000256" key="2">
    <source>
        <dbReference type="ARBA" id="ARBA00022475"/>
    </source>
</evidence>
<proteinExistence type="inferred from homology"/>
<evidence type="ECO:0000256" key="4">
    <source>
        <dbReference type="ARBA" id="ARBA00022618"/>
    </source>
</evidence>
<dbReference type="RefSeq" id="WP_229956240.1">
    <property type="nucleotide sequence ID" value="NZ_BAAAEM010000002.1"/>
</dbReference>
<dbReference type="Gene3D" id="3.10.20.310">
    <property type="entry name" value="membrane protein fhac"/>
    <property type="match status" value="1"/>
</dbReference>
<evidence type="ECO:0000256" key="10">
    <source>
        <dbReference type="SAM" id="MobiDB-lite"/>
    </source>
</evidence>
<organism evidence="12 13">
    <name type="scientific">Parasphingorhabdus litoris</name>
    <dbReference type="NCBI Taxonomy" id="394733"/>
    <lineage>
        <taxon>Bacteria</taxon>
        <taxon>Pseudomonadati</taxon>
        <taxon>Pseudomonadota</taxon>
        <taxon>Alphaproteobacteria</taxon>
        <taxon>Sphingomonadales</taxon>
        <taxon>Sphingomonadaceae</taxon>
        <taxon>Parasphingorhabdus</taxon>
    </lineage>
</organism>
<dbReference type="InterPro" id="IPR005548">
    <property type="entry name" value="Cell_div_FtsQ/DivIB_C"/>
</dbReference>
<evidence type="ECO:0000256" key="3">
    <source>
        <dbReference type="ARBA" id="ARBA00022519"/>
    </source>
</evidence>